<keyword evidence="4 5" id="KW-0472">Membrane</keyword>
<evidence type="ECO:0000256" key="1">
    <source>
        <dbReference type="ARBA" id="ARBA00004127"/>
    </source>
</evidence>
<comment type="subcellular location">
    <subcellularLocation>
        <location evidence="1">Endomembrane system</location>
        <topology evidence="1">Multi-pass membrane protein</topology>
    </subcellularLocation>
</comment>
<evidence type="ECO:0000313" key="6">
    <source>
        <dbReference type="EMBL" id="GBQ66789.1"/>
    </source>
</evidence>
<accession>A0ABQ0PIU8</accession>
<proteinExistence type="predicted"/>
<keyword evidence="3 5" id="KW-1133">Transmembrane helix</keyword>
<evidence type="ECO:0000256" key="5">
    <source>
        <dbReference type="SAM" id="Phobius"/>
    </source>
</evidence>
<gene>
    <name evidence="6" type="ORF">AA0521_0842</name>
</gene>
<name>A0ABQ0PIU8_9PROT</name>
<comment type="caution">
    <text evidence="6">The sequence shown here is derived from an EMBL/GenBank/DDBJ whole genome shotgun (WGS) entry which is preliminary data.</text>
</comment>
<dbReference type="InterPro" id="IPR008217">
    <property type="entry name" value="Ccc1_fam"/>
</dbReference>
<evidence type="ECO:0000256" key="2">
    <source>
        <dbReference type="ARBA" id="ARBA00022692"/>
    </source>
</evidence>
<dbReference type="EMBL" id="BAQJ01000019">
    <property type="protein sequence ID" value="GBQ66789.1"/>
    <property type="molecule type" value="Genomic_DNA"/>
</dbReference>
<evidence type="ECO:0000256" key="4">
    <source>
        <dbReference type="ARBA" id="ARBA00023136"/>
    </source>
</evidence>
<protein>
    <submittedName>
        <fullName evidence="6">Nodulin-related integral membrane protein</fullName>
    </submittedName>
</protein>
<reference evidence="6" key="1">
    <citation type="submission" date="2013-04" db="EMBL/GenBank/DDBJ databases">
        <title>The genome sequencing project of 58 acetic acid bacteria.</title>
        <authorList>
            <person name="Okamoto-Kainuma A."/>
            <person name="Ishikawa M."/>
            <person name="Umino S."/>
            <person name="Koizumi Y."/>
            <person name="Shiwa Y."/>
            <person name="Yoshikawa H."/>
            <person name="Matsutani M."/>
            <person name="Matsushita K."/>
        </authorList>
    </citation>
    <scope>NUCLEOTIDE SEQUENCE</scope>
    <source>
        <strain evidence="6">NRIC 0521</strain>
    </source>
</reference>
<evidence type="ECO:0000256" key="3">
    <source>
        <dbReference type="ARBA" id="ARBA00022989"/>
    </source>
</evidence>
<organism evidence="6 7">
    <name type="scientific">Komagataeibacter intermedius NRIC 0521</name>
    <dbReference type="NCBI Taxonomy" id="1307934"/>
    <lineage>
        <taxon>Bacteria</taxon>
        <taxon>Pseudomonadati</taxon>
        <taxon>Pseudomonadota</taxon>
        <taxon>Alphaproteobacteria</taxon>
        <taxon>Acetobacterales</taxon>
        <taxon>Acetobacteraceae</taxon>
        <taxon>Komagataeibacter</taxon>
    </lineage>
</organism>
<feature type="transmembrane region" description="Helical" evidence="5">
    <location>
        <begin position="157"/>
        <end position="178"/>
    </location>
</feature>
<feature type="transmembrane region" description="Helical" evidence="5">
    <location>
        <begin position="218"/>
        <end position="237"/>
    </location>
</feature>
<sequence length="240" mass="24635">MYPMNMESKIPLRPKEIHATSRLGWLRAAVLGANDGILSTSSLIIGVASAHATQGSILLAGISSLAAGAMSMGAGEYVSVSSQADSEKADLAREKKELGSSWDAEVSELAGIYRQRGLDDILSRKVALQLMKHDALGAHARDELGISDATAARPVQAAFASASAFSSGAILPVLAALLSPASVVSWSVSAVSLIGLAVLGVVGARAGGASPWRPAMRVIFWGIVAMAVTAAIGRIFGVQT</sequence>
<dbReference type="CDD" id="cd02432">
    <property type="entry name" value="Nodulin-21_like_1"/>
    <property type="match status" value="1"/>
</dbReference>
<dbReference type="Proteomes" id="UP001061452">
    <property type="component" value="Unassembled WGS sequence"/>
</dbReference>
<evidence type="ECO:0000313" key="7">
    <source>
        <dbReference type="Proteomes" id="UP001061452"/>
    </source>
</evidence>
<dbReference type="PANTHER" id="PTHR31851">
    <property type="entry name" value="FE(2+)/MN(2+) TRANSPORTER PCL1"/>
    <property type="match status" value="1"/>
</dbReference>
<feature type="transmembrane region" description="Helical" evidence="5">
    <location>
        <begin position="184"/>
        <end position="206"/>
    </location>
</feature>
<dbReference type="Pfam" id="PF01988">
    <property type="entry name" value="VIT1"/>
    <property type="match status" value="1"/>
</dbReference>
<keyword evidence="2 5" id="KW-0812">Transmembrane</keyword>
<keyword evidence="7" id="KW-1185">Reference proteome</keyword>